<keyword evidence="1" id="KW-0812">Transmembrane</keyword>
<gene>
    <name evidence="2" type="ORF">GLW04_07655</name>
</gene>
<evidence type="ECO:0000313" key="3">
    <source>
        <dbReference type="Proteomes" id="UP000460949"/>
    </source>
</evidence>
<organism evidence="2 3">
    <name type="scientific">Halobacillus litoralis</name>
    <dbReference type="NCBI Taxonomy" id="45668"/>
    <lineage>
        <taxon>Bacteria</taxon>
        <taxon>Bacillati</taxon>
        <taxon>Bacillota</taxon>
        <taxon>Bacilli</taxon>
        <taxon>Bacillales</taxon>
        <taxon>Bacillaceae</taxon>
        <taxon>Halobacillus</taxon>
    </lineage>
</organism>
<keyword evidence="1" id="KW-1133">Transmembrane helix</keyword>
<feature type="transmembrane region" description="Helical" evidence="1">
    <location>
        <begin position="31"/>
        <end position="51"/>
    </location>
</feature>
<dbReference type="Pfam" id="PF15980">
    <property type="entry name" value="ComGF"/>
    <property type="match status" value="1"/>
</dbReference>
<dbReference type="RefSeq" id="WP_160836115.1">
    <property type="nucleotide sequence ID" value="NZ_WMET01000001.1"/>
</dbReference>
<proteinExistence type="predicted"/>
<keyword evidence="1" id="KW-0472">Membrane</keyword>
<protein>
    <recommendedName>
        <fullName evidence="4">Competence protein ComG</fullName>
    </recommendedName>
</protein>
<dbReference type="InterPro" id="IPR016977">
    <property type="entry name" value="ComGF"/>
</dbReference>
<comment type="caution">
    <text evidence="2">The sequence shown here is derived from an EMBL/GenBank/DDBJ whole genome shotgun (WGS) entry which is preliminary data.</text>
</comment>
<dbReference type="EMBL" id="WMET01000001">
    <property type="protein sequence ID" value="MYL19762.1"/>
    <property type="molecule type" value="Genomic_DNA"/>
</dbReference>
<evidence type="ECO:0008006" key="4">
    <source>
        <dbReference type="Google" id="ProtNLM"/>
    </source>
</evidence>
<evidence type="ECO:0000256" key="1">
    <source>
        <dbReference type="SAM" id="Phobius"/>
    </source>
</evidence>
<sequence>MPIGKTQTNARMSSAFMMFCQNKGYTFTEVVLSLTILTIITALLSPILPYIKGGDTYSDGFAVEQFVDVLYEEASQSKAYTFSRDVLVVKDKDDRTIEISKNDSSVKRTVNGRGYEILLQQVKYLSFTEQDYTVSVKVGLKNGASFEKILHIPYNQ</sequence>
<reference evidence="2 3" key="1">
    <citation type="submission" date="2019-11" db="EMBL/GenBank/DDBJ databases">
        <title>Genome sequences of 17 halophilic strains isolated from different environments.</title>
        <authorList>
            <person name="Furrow R.E."/>
        </authorList>
    </citation>
    <scope>NUCLEOTIDE SEQUENCE [LARGE SCALE GENOMIC DNA]</scope>
    <source>
        <strain evidence="2 3">22511_23_Filter</strain>
    </source>
</reference>
<evidence type="ECO:0000313" key="2">
    <source>
        <dbReference type="EMBL" id="MYL19762.1"/>
    </source>
</evidence>
<dbReference type="Proteomes" id="UP000460949">
    <property type="component" value="Unassembled WGS sequence"/>
</dbReference>
<accession>A0A845DTT1</accession>
<dbReference type="AlphaFoldDB" id="A0A845DTT1"/>
<name>A0A845DTT1_9BACI</name>